<dbReference type="SUPFAM" id="SSF52833">
    <property type="entry name" value="Thioredoxin-like"/>
    <property type="match status" value="1"/>
</dbReference>
<dbReference type="InterPro" id="IPR036249">
    <property type="entry name" value="Thioredoxin-like_sf"/>
</dbReference>
<evidence type="ECO:0000256" key="4">
    <source>
        <dbReference type="ARBA" id="ARBA00013223"/>
    </source>
</evidence>
<comment type="caution">
    <text evidence="11">The sequence shown here is derived from an EMBL/GenBank/DDBJ whole genome shotgun (WGS) entry which is preliminary data.</text>
</comment>
<dbReference type="InterPro" id="IPR017927">
    <property type="entry name" value="FAD-bd_FR_type"/>
</dbReference>
<evidence type="ECO:0000256" key="1">
    <source>
        <dbReference type="ARBA" id="ARBA00001974"/>
    </source>
</evidence>
<organism evidence="11 12">
    <name type="scientific">Dioscorea zingiberensis</name>
    <dbReference type="NCBI Taxonomy" id="325984"/>
    <lineage>
        <taxon>Eukaryota</taxon>
        <taxon>Viridiplantae</taxon>
        <taxon>Streptophyta</taxon>
        <taxon>Embryophyta</taxon>
        <taxon>Tracheophyta</taxon>
        <taxon>Spermatophyta</taxon>
        <taxon>Magnoliopsida</taxon>
        <taxon>Liliopsida</taxon>
        <taxon>Dioscoreales</taxon>
        <taxon>Dioscoreaceae</taxon>
        <taxon>Dioscorea</taxon>
    </lineage>
</organism>
<evidence type="ECO:0000256" key="7">
    <source>
        <dbReference type="ARBA" id="ARBA00022857"/>
    </source>
</evidence>
<reference evidence="11 12" key="1">
    <citation type="journal article" date="2022" name="Hortic Res">
        <title>The genome of Dioscorea zingiberensis sheds light on the biosynthesis, origin and evolution of the medicinally important diosgenin saponins.</title>
        <authorList>
            <person name="Li Y."/>
            <person name="Tan C."/>
            <person name="Li Z."/>
            <person name="Guo J."/>
            <person name="Li S."/>
            <person name="Chen X."/>
            <person name="Wang C."/>
            <person name="Dai X."/>
            <person name="Yang H."/>
            <person name="Song W."/>
            <person name="Hou L."/>
            <person name="Xu J."/>
            <person name="Tong Z."/>
            <person name="Xu A."/>
            <person name="Yuan X."/>
            <person name="Wang W."/>
            <person name="Yang Q."/>
            <person name="Chen L."/>
            <person name="Sun Z."/>
            <person name="Wang K."/>
            <person name="Pan B."/>
            <person name="Chen J."/>
            <person name="Bao Y."/>
            <person name="Liu F."/>
            <person name="Qi X."/>
            <person name="Gang D.R."/>
            <person name="Wen J."/>
            <person name="Li J."/>
        </authorList>
    </citation>
    <scope>NUCLEOTIDE SEQUENCE [LARGE SCALE GENOMIC DNA]</scope>
    <source>
        <strain evidence="11">Dzin_1.0</strain>
    </source>
</reference>
<evidence type="ECO:0000313" key="11">
    <source>
        <dbReference type="EMBL" id="KAJ0961025.1"/>
    </source>
</evidence>
<dbReference type="PANTHER" id="PTHR43314">
    <property type="match status" value="1"/>
</dbReference>
<dbReference type="InterPro" id="IPR015701">
    <property type="entry name" value="FNR"/>
</dbReference>
<dbReference type="Proteomes" id="UP001085076">
    <property type="component" value="Unassembled WGS sequence"/>
</dbReference>
<dbReference type="OrthoDB" id="1688044at2759"/>
<evidence type="ECO:0000313" key="12">
    <source>
        <dbReference type="Proteomes" id="UP001085076"/>
    </source>
</evidence>
<dbReference type="SUPFAM" id="SSF63380">
    <property type="entry name" value="Riboflavin synthase domain-like"/>
    <property type="match status" value="1"/>
</dbReference>
<dbReference type="PROSITE" id="PS51384">
    <property type="entry name" value="FAD_FR"/>
    <property type="match status" value="1"/>
</dbReference>
<evidence type="ECO:0000256" key="9">
    <source>
        <dbReference type="ARBA" id="ARBA00047776"/>
    </source>
</evidence>
<dbReference type="EC" id="1.18.1.2" evidence="4"/>
<dbReference type="Pfam" id="PF00175">
    <property type="entry name" value="NAD_binding_1"/>
    <property type="match status" value="1"/>
</dbReference>
<sequence length="427" mass="47252">MALKVDLCSVMHGFKMLPEGKGLGFNHSGSRTFSNLNFGKNAPTSLPCLSLRNEKQHFNYNHKVLCMSARQTTKLNAAVIPLEVGETRELPSTVGRIYRTTVVSVETLVGPKGGIGEVCHIVLNHGGSFSFVEGEFLQVHFPDQRTTPFSIASCRDGDSFDGKTLSLCVRRAELLAGSASNYLCNLKPGDEVQISGPVDGKMVFPTQDLEAKHIMVATATGIAPFRSNLQRLFEDPKAGVTFNGLAWLISGADNYNSLLYNKEFTPNPTKNFNHFRYQRALNNSVDDSIYQSGDEIFTHLDDGAYIYFAGSRTMMPGIKETFKKIAQERGVWQETNSTTYSCTGVCSTQHVPSYKNNIDKFKAKGIDSVICVAVNDPHVIYGWAKKLQPKEAVYCRGDIASVHVKMIERSKYEVSQLLPSFAHAFVF</sequence>
<keyword evidence="12" id="KW-1185">Reference proteome</keyword>
<evidence type="ECO:0000256" key="3">
    <source>
        <dbReference type="ARBA" id="ARBA00008312"/>
    </source>
</evidence>
<evidence type="ECO:0000259" key="10">
    <source>
        <dbReference type="PROSITE" id="PS51384"/>
    </source>
</evidence>
<dbReference type="InterPro" id="IPR001709">
    <property type="entry name" value="Flavoprot_Pyr_Nucl_cyt_Rdtase"/>
</dbReference>
<protein>
    <recommendedName>
        <fullName evidence="4">ferredoxin--NADP(+) reductase</fullName>
        <ecNumber evidence="4">1.18.1.2</ecNumber>
    </recommendedName>
</protein>
<keyword evidence="8" id="KW-0560">Oxidoreductase</keyword>
<gene>
    <name evidence="11" type="ORF">J5N97_000998</name>
</gene>
<dbReference type="Gene3D" id="3.40.30.10">
    <property type="entry name" value="Glutaredoxin"/>
    <property type="match status" value="1"/>
</dbReference>
<evidence type="ECO:0000256" key="6">
    <source>
        <dbReference type="ARBA" id="ARBA00022827"/>
    </source>
</evidence>
<dbReference type="EMBL" id="JAGGNH010000044">
    <property type="protein sequence ID" value="KAJ0961025.1"/>
    <property type="molecule type" value="Genomic_DNA"/>
</dbReference>
<dbReference type="Gene3D" id="3.40.50.80">
    <property type="entry name" value="Nucleotide-binding domain of ferredoxin-NADP reductase (FNR) module"/>
    <property type="match status" value="1"/>
</dbReference>
<keyword evidence="6" id="KW-0274">FAD</keyword>
<evidence type="ECO:0000256" key="2">
    <source>
        <dbReference type="ARBA" id="ARBA00004748"/>
    </source>
</evidence>
<evidence type="ECO:0000256" key="5">
    <source>
        <dbReference type="ARBA" id="ARBA00022630"/>
    </source>
</evidence>
<comment type="catalytic activity">
    <reaction evidence="9">
        <text>2 reduced [2Fe-2S]-[ferredoxin] + NADP(+) + H(+) = 2 oxidized [2Fe-2S]-[ferredoxin] + NADPH</text>
        <dbReference type="Rhea" id="RHEA:20125"/>
        <dbReference type="Rhea" id="RHEA-COMP:10000"/>
        <dbReference type="Rhea" id="RHEA-COMP:10001"/>
        <dbReference type="ChEBI" id="CHEBI:15378"/>
        <dbReference type="ChEBI" id="CHEBI:33737"/>
        <dbReference type="ChEBI" id="CHEBI:33738"/>
        <dbReference type="ChEBI" id="CHEBI:57783"/>
        <dbReference type="ChEBI" id="CHEBI:58349"/>
        <dbReference type="EC" id="1.18.1.2"/>
    </reaction>
</comment>
<comment type="similarity">
    <text evidence="3">Belongs to the ferredoxin--NADP reductase type 1 family.</text>
</comment>
<evidence type="ECO:0000256" key="8">
    <source>
        <dbReference type="ARBA" id="ARBA00023002"/>
    </source>
</evidence>
<accession>A0A9D5BUX3</accession>
<keyword evidence="5" id="KW-0285">Flavoprotein</keyword>
<proteinExistence type="inferred from homology"/>
<keyword evidence="7" id="KW-0521">NADP</keyword>
<dbReference type="AlphaFoldDB" id="A0A9D5BUX3"/>
<dbReference type="PRINTS" id="PR00371">
    <property type="entry name" value="FPNCR"/>
</dbReference>
<comment type="pathway">
    <text evidence="2">Energy metabolism; photosynthesis.</text>
</comment>
<comment type="cofactor">
    <cofactor evidence="1">
        <name>FAD</name>
        <dbReference type="ChEBI" id="CHEBI:57692"/>
    </cofactor>
</comment>
<name>A0A9D5BUX3_9LILI</name>
<dbReference type="Gene3D" id="2.40.30.10">
    <property type="entry name" value="Translation factors"/>
    <property type="match status" value="1"/>
</dbReference>
<dbReference type="InterPro" id="IPR039261">
    <property type="entry name" value="FNR_nucleotide-bd"/>
</dbReference>
<dbReference type="SUPFAM" id="SSF52343">
    <property type="entry name" value="Ferredoxin reductase-like, C-terminal NADP-linked domain"/>
    <property type="match status" value="1"/>
</dbReference>
<feature type="domain" description="FAD-binding FR-type" evidence="10">
    <location>
        <begin position="95"/>
        <end position="205"/>
    </location>
</feature>
<dbReference type="GO" id="GO:0004324">
    <property type="term" value="F:ferredoxin-NADP+ reductase activity"/>
    <property type="evidence" value="ECO:0007669"/>
    <property type="project" value="UniProtKB-EC"/>
</dbReference>
<dbReference type="InterPro" id="IPR001433">
    <property type="entry name" value="OxRdtase_FAD/NAD-bd"/>
</dbReference>
<dbReference type="InterPro" id="IPR017938">
    <property type="entry name" value="Riboflavin_synthase-like_b-brl"/>
</dbReference>